<dbReference type="STRING" id="331657.A0A4U0WF58"/>
<comment type="similarity">
    <text evidence="1">Belongs to the STXBP/unc-18/SEC1 family.</text>
</comment>
<dbReference type="InterPro" id="IPR043154">
    <property type="entry name" value="Sec-1-like_dom1"/>
</dbReference>
<keyword evidence="5" id="KW-1185">Reference proteome</keyword>
<dbReference type="OrthoDB" id="10262287at2759"/>
<name>A0A4U0WF58_9PEZI</name>
<dbReference type="PANTHER" id="PTHR11679">
    <property type="entry name" value="VESICLE PROTEIN SORTING-ASSOCIATED"/>
    <property type="match status" value="1"/>
</dbReference>
<dbReference type="Gene3D" id="3.40.50.2060">
    <property type="match status" value="1"/>
</dbReference>
<evidence type="ECO:0000256" key="1">
    <source>
        <dbReference type="ARBA" id="ARBA00009884"/>
    </source>
</evidence>
<evidence type="ECO:0008006" key="6">
    <source>
        <dbReference type="Google" id="ProtNLM"/>
    </source>
</evidence>
<feature type="region of interest" description="Disordered" evidence="2">
    <location>
        <begin position="276"/>
        <end position="304"/>
    </location>
</feature>
<keyword evidence="3" id="KW-0472">Membrane</keyword>
<evidence type="ECO:0000256" key="2">
    <source>
        <dbReference type="SAM" id="MobiDB-lite"/>
    </source>
</evidence>
<dbReference type="Pfam" id="PF00995">
    <property type="entry name" value="Sec1"/>
    <property type="match status" value="1"/>
</dbReference>
<dbReference type="GO" id="GO:0016192">
    <property type="term" value="P:vesicle-mediated transport"/>
    <property type="evidence" value="ECO:0007669"/>
    <property type="project" value="InterPro"/>
</dbReference>
<feature type="transmembrane region" description="Helical" evidence="3">
    <location>
        <begin position="624"/>
        <end position="643"/>
    </location>
</feature>
<dbReference type="Gene3D" id="1.25.40.850">
    <property type="match status" value="1"/>
</dbReference>
<keyword evidence="3" id="KW-0812">Transmembrane</keyword>
<dbReference type="AlphaFoldDB" id="A0A4U0WF58"/>
<evidence type="ECO:0000313" key="4">
    <source>
        <dbReference type="EMBL" id="TKA61038.1"/>
    </source>
</evidence>
<reference evidence="4 5" key="1">
    <citation type="submission" date="2017-03" db="EMBL/GenBank/DDBJ databases">
        <title>Genomes of endolithic fungi from Antarctica.</title>
        <authorList>
            <person name="Coleine C."/>
            <person name="Masonjones S."/>
            <person name="Stajich J.E."/>
        </authorList>
    </citation>
    <scope>NUCLEOTIDE SEQUENCE [LARGE SCALE GENOMIC DNA]</scope>
    <source>
        <strain evidence="4 5">CCFEE 5187</strain>
    </source>
</reference>
<dbReference type="Gene3D" id="3.40.50.1910">
    <property type="match status" value="1"/>
</dbReference>
<dbReference type="InterPro" id="IPR001619">
    <property type="entry name" value="Sec1-like"/>
</dbReference>
<dbReference type="InterPro" id="IPR043127">
    <property type="entry name" value="Sec-1-like_dom3a"/>
</dbReference>
<dbReference type="InterPro" id="IPR027482">
    <property type="entry name" value="Sec1-like_dom2"/>
</dbReference>
<proteinExistence type="inferred from homology"/>
<dbReference type="Proteomes" id="UP000308768">
    <property type="component" value="Unassembled WGS sequence"/>
</dbReference>
<sequence>MAPHASINTQDIADKARRDLLQLLEGVRGKKNLVIEKALAGPVGLFVKFSTLQEYGVDRVFFLENDNVDSSQRNVIFLSRAEKAKQAQSIAGQIKRLRRTGSTDHEFSVFWVPRRTLVCDQILEEAGVLGEVNALEFPVYFVPLEKDVLSLELDDSFSDLYLRKDPASMFLAARALMLLQQSHGLFPRILGKGDNAKRLADLLTRMRSEQDVTSSADSSAGSIPSRLGLTPSMAIDSLIIIDREIDLPTVLLTQLTYEGLIDEVFTVQNNQAEVDSSIVGAPPSQNTSSSSKDASQPSKTSALKRKIQLDSSDKLYAQLRDTNFAIVGGLLSKVARRLQADYESRHKANQTTSELRDFVAKLPGYQAEQASLKVHTSLAEEIMKHTRSDLFSRVLEVQQNLAAGSDPSIMHDNIEELIARDCPLTAVLRLLCLESCIANGLRPKDLDIFKRSILHAYGHQHLLTFAALEKIGLLTARTTSAAGYLLPTAGSGGGAAGGGPRVTNYNAVRKTLKLIVDEVNESDPNDIAYVFSGYAPLSVRLVQAVIQKTALAQSSSATRGLAATAPPASAAGTASQGWTGFESALASIRGATVDETQVGSSKDAMRARSVLAGGGGAGQEKTTVVFFLGGVTFAEIAALRFVAAREEGRRRIVVATTGIVAGDRVVGAAIEKRGFGAS</sequence>
<comment type="caution">
    <text evidence="4">The sequence shown here is derived from an EMBL/GenBank/DDBJ whole genome shotgun (WGS) entry which is preliminary data.</text>
</comment>
<keyword evidence="3" id="KW-1133">Transmembrane helix</keyword>
<evidence type="ECO:0000256" key="3">
    <source>
        <dbReference type="SAM" id="Phobius"/>
    </source>
</evidence>
<feature type="compositionally biased region" description="Low complexity" evidence="2">
    <location>
        <begin position="287"/>
        <end position="301"/>
    </location>
</feature>
<dbReference type="InterPro" id="IPR043155">
    <property type="entry name" value="VPS33_dom3b"/>
</dbReference>
<gene>
    <name evidence="4" type="ORF">B0A49_09831</name>
</gene>
<dbReference type="SUPFAM" id="SSF56815">
    <property type="entry name" value="Sec1/munc18-like (SM) proteins"/>
    <property type="match status" value="1"/>
</dbReference>
<organism evidence="4 5">
    <name type="scientific">Cryomyces minteri</name>
    <dbReference type="NCBI Taxonomy" id="331657"/>
    <lineage>
        <taxon>Eukaryota</taxon>
        <taxon>Fungi</taxon>
        <taxon>Dikarya</taxon>
        <taxon>Ascomycota</taxon>
        <taxon>Pezizomycotina</taxon>
        <taxon>Dothideomycetes</taxon>
        <taxon>Dothideomycetes incertae sedis</taxon>
        <taxon>Cryomyces</taxon>
    </lineage>
</organism>
<evidence type="ECO:0000313" key="5">
    <source>
        <dbReference type="Proteomes" id="UP000308768"/>
    </source>
</evidence>
<dbReference type="InterPro" id="IPR036045">
    <property type="entry name" value="Sec1-like_sf"/>
</dbReference>
<dbReference type="Gene3D" id="3.90.830.10">
    <property type="entry name" value="Syntaxin Binding Protein 1, Chain A, domain 2"/>
    <property type="match status" value="1"/>
</dbReference>
<accession>A0A4U0WF58</accession>
<protein>
    <recommendedName>
        <fullName evidence="6">Vacuolar protein sorting-associated protein 33A</fullName>
    </recommendedName>
</protein>
<dbReference type="EMBL" id="NAJN01001820">
    <property type="protein sequence ID" value="TKA61038.1"/>
    <property type="molecule type" value="Genomic_DNA"/>
</dbReference>